<dbReference type="PANTHER" id="PTHR42867:SF1">
    <property type="entry name" value="MEMBRANE PROTEIN-RELATED"/>
    <property type="match status" value="1"/>
</dbReference>
<reference evidence="2" key="2">
    <citation type="journal article" date="2021" name="PeerJ">
        <title>Extensive microbial diversity within the chicken gut microbiome revealed by metagenomics and culture.</title>
        <authorList>
            <person name="Gilroy R."/>
            <person name="Ravi A."/>
            <person name="Getino M."/>
            <person name="Pursley I."/>
            <person name="Horton D.L."/>
            <person name="Alikhan N.F."/>
            <person name="Baker D."/>
            <person name="Gharbi K."/>
            <person name="Hall N."/>
            <person name="Watson M."/>
            <person name="Adriaenssens E.M."/>
            <person name="Foster-Nyarko E."/>
            <person name="Jarju S."/>
            <person name="Secka A."/>
            <person name="Antonio M."/>
            <person name="Oren A."/>
            <person name="Chaudhuri R.R."/>
            <person name="La Ragione R."/>
            <person name="Hildebrand F."/>
            <person name="Pallen M.J."/>
        </authorList>
    </citation>
    <scope>NUCLEOTIDE SEQUENCE</scope>
    <source>
        <strain evidence="2">ChiSjej1B19-7085</strain>
    </source>
</reference>
<dbReference type="EMBL" id="DVHF01000011">
    <property type="protein sequence ID" value="HIR56230.1"/>
    <property type="molecule type" value="Genomic_DNA"/>
</dbReference>
<name>A0A9D1J0J9_9FIRM</name>
<keyword evidence="1" id="KW-0472">Membrane</keyword>
<dbReference type="PANTHER" id="PTHR42867">
    <property type="entry name" value="MEMBRANE PROTEIN-RELATED"/>
    <property type="match status" value="1"/>
</dbReference>
<dbReference type="Proteomes" id="UP000886785">
    <property type="component" value="Unassembled WGS sequence"/>
</dbReference>
<evidence type="ECO:0000313" key="3">
    <source>
        <dbReference type="Proteomes" id="UP000886785"/>
    </source>
</evidence>
<dbReference type="AlphaFoldDB" id="A0A9D1J0J9"/>
<feature type="transmembrane region" description="Helical" evidence="1">
    <location>
        <begin position="158"/>
        <end position="175"/>
    </location>
</feature>
<protein>
    <submittedName>
        <fullName evidence="2">DUF1385 domain-containing protein</fullName>
    </submittedName>
</protein>
<evidence type="ECO:0000256" key="1">
    <source>
        <dbReference type="SAM" id="Phobius"/>
    </source>
</evidence>
<proteinExistence type="predicted"/>
<comment type="caution">
    <text evidence="2">The sequence shown here is derived from an EMBL/GenBank/DDBJ whole genome shotgun (WGS) entry which is preliminary data.</text>
</comment>
<feature type="transmembrane region" description="Helical" evidence="1">
    <location>
        <begin position="110"/>
        <end position="138"/>
    </location>
</feature>
<evidence type="ECO:0000313" key="2">
    <source>
        <dbReference type="EMBL" id="HIR56230.1"/>
    </source>
</evidence>
<keyword evidence="1" id="KW-0812">Transmembrane</keyword>
<sequence>MAREKTKKITSIGGQALIEGIMMRGPKKTAISVRMPDGTISTEVQDTKFLKEKYPIFGLPILRGIAGLIDSLSVGFKALNYSAEKAGLDEEEGEPSKFDLWMERTFGDKLMNVIMGIATVLGVALAIGLFFFLPTWIFNLAEGYIFPNLEPWRAVVEGIMRIAIFVGYIVLCACLPDIRRVFQYHGAEHKTIFCYENEQELTVENVRGYRRFHPRCGTSFMILMLLIGIIVGFFIPFTNPFLRTAAKLLCLPVVVGIGYELIRICGRYDNLATRIISAPGMWMQHITTKEPDDSMIEVAIEAMKAVIPENGEDIVK</sequence>
<dbReference type="InterPro" id="IPR010787">
    <property type="entry name" value="DUF1385"/>
</dbReference>
<feature type="transmembrane region" description="Helical" evidence="1">
    <location>
        <begin position="220"/>
        <end position="238"/>
    </location>
</feature>
<dbReference type="Pfam" id="PF07136">
    <property type="entry name" value="DUF1385"/>
    <property type="match status" value="1"/>
</dbReference>
<keyword evidence="1" id="KW-1133">Transmembrane helix</keyword>
<gene>
    <name evidence="2" type="ORF">IAA54_01020</name>
</gene>
<accession>A0A9D1J0J9</accession>
<reference evidence="2" key="1">
    <citation type="submission" date="2020-10" db="EMBL/GenBank/DDBJ databases">
        <authorList>
            <person name="Gilroy R."/>
        </authorList>
    </citation>
    <scope>NUCLEOTIDE SEQUENCE</scope>
    <source>
        <strain evidence="2">ChiSjej1B19-7085</strain>
    </source>
</reference>
<organism evidence="2 3">
    <name type="scientific">Candidatus Gallacutalibacter pullicola</name>
    <dbReference type="NCBI Taxonomy" id="2840830"/>
    <lineage>
        <taxon>Bacteria</taxon>
        <taxon>Bacillati</taxon>
        <taxon>Bacillota</taxon>
        <taxon>Clostridia</taxon>
        <taxon>Eubacteriales</taxon>
        <taxon>Candidatus Gallacutalibacter</taxon>
    </lineage>
</organism>